<dbReference type="InterPro" id="IPR002938">
    <property type="entry name" value="FAD-bd"/>
</dbReference>
<evidence type="ECO:0000259" key="3">
    <source>
        <dbReference type="Pfam" id="PF01494"/>
    </source>
</evidence>
<evidence type="ECO:0000313" key="4">
    <source>
        <dbReference type="EMBL" id="CAF1059067.1"/>
    </source>
</evidence>
<evidence type="ECO:0000256" key="1">
    <source>
        <dbReference type="ARBA" id="ARBA00023002"/>
    </source>
</evidence>
<dbReference type="EMBL" id="CAJOAZ010003297">
    <property type="protein sequence ID" value="CAF3998417.1"/>
    <property type="molecule type" value="Genomic_DNA"/>
</dbReference>
<evidence type="ECO:0000256" key="2">
    <source>
        <dbReference type="ARBA" id="ARBA00023033"/>
    </source>
</evidence>
<reference evidence="4" key="1">
    <citation type="submission" date="2021-02" db="EMBL/GenBank/DDBJ databases">
        <authorList>
            <person name="Nowell W R."/>
        </authorList>
    </citation>
    <scope>NUCLEOTIDE SEQUENCE</scope>
</reference>
<dbReference type="Gene3D" id="3.50.50.60">
    <property type="entry name" value="FAD/NAD(P)-binding domain"/>
    <property type="match status" value="1"/>
</dbReference>
<dbReference type="GO" id="GO:0071949">
    <property type="term" value="F:FAD binding"/>
    <property type="evidence" value="ECO:0007669"/>
    <property type="project" value="InterPro"/>
</dbReference>
<dbReference type="EMBL" id="CAJNOG010000191">
    <property type="protein sequence ID" value="CAF1059067.1"/>
    <property type="molecule type" value="Genomic_DNA"/>
</dbReference>
<dbReference type="AlphaFoldDB" id="A0A814L1U6"/>
<keyword evidence="1" id="KW-0560">Oxidoreductase</keyword>
<dbReference type="PRINTS" id="PR00420">
    <property type="entry name" value="RNGMNOXGNASE"/>
</dbReference>
<comment type="caution">
    <text evidence="4">The sequence shown here is derived from an EMBL/GenBank/DDBJ whole genome shotgun (WGS) entry which is preliminary data.</text>
</comment>
<dbReference type="Proteomes" id="UP000663844">
    <property type="component" value="Unassembled WGS sequence"/>
</dbReference>
<dbReference type="Pfam" id="PF01494">
    <property type="entry name" value="FAD_binding_3"/>
    <property type="match status" value="1"/>
</dbReference>
<feature type="domain" description="FAD-binding" evidence="3">
    <location>
        <begin position="6"/>
        <end position="330"/>
    </location>
</feature>
<gene>
    <name evidence="4" type="ORF">JYZ213_LOCUS19116</name>
    <name evidence="5" type="ORF">OXD698_LOCUS29372</name>
</gene>
<evidence type="ECO:0000313" key="6">
    <source>
        <dbReference type="Proteomes" id="UP000663845"/>
    </source>
</evidence>
<accession>A0A814L1U6</accession>
<dbReference type="PANTHER" id="PTHR13789:SF309">
    <property type="entry name" value="PUTATIVE (AFU_ORTHOLOGUE AFUA_6G14510)-RELATED"/>
    <property type="match status" value="1"/>
</dbReference>
<evidence type="ECO:0000313" key="5">
    <source>
        <dbReference type="EMBL" id="CAF3998417.1"/>
    </source>
</evidence>
<proteinExistence type="predicted"/>
<dbReference type="PANTHER" id="PTHR13789">
    <property type="entry name" value="MONOOXYGENASE"/>
    <property type="match status" value="1"/>
</dbReference>
<name>A0A814L1U6_9BILA</name>
<sequence length="418" mass="46849">MGSQHILINGAGPAGLSLAIALAKRNIRSTVFEIRSTPTTMGGAINLAPNALRVLDQTIGIYDQIRHLGFEYEYIEFYSDDGWRLGGVANGDRQGYGYPALRIYRATILEALLKCISDHSTLVTIRWGSSVNKIAESDTGVEVTLHDGSTVNGNILVGADGIHSKTREYVLGDRAPTPIYGGQYGIGGCVERNEIDWQNFTLPALLFSHRGAVLLFPFTPDGNNIGWAIQSTVSEKTREGWIDYLNSGAALEDVRKQYADAGQPVQDILAKTKVETMRGWPPYKIPDLPTWHTNRVLLIGDAAHCIPPYSGQGAAQAFEDAGYLARLLADQTTLTFGYPTIFAHFEKVRKERFAHVRELTEQSGNMRHTSSKWQWFIKKYLMWFYFYQYERGYLRDGRIFEYDINKEPLLSTDQSTTD</sequence>
<dbReference type="GO" id="GO:0004497">
    <property type="term" value="F:monooxygenase activity"/>
    <property type="evidence" value="ECO:0007669"/>
    <property type="project" value="UniProtKB-KW"/>
</dbReference>
<keyword evidence="2" id="KW-0503">Monooxygenase</keyword>
<dbReference type="FunFam" id="3.50.50.60:FF:000156">
    <property type="entry name" value="Salicylate hydroxylase, putative"/>
    <property type="match status" value="1"/>
</dbReference>
<dbReference type="SUPFAM" id="SSF51905">
    <property type="entry name" value="FAD/NAD(P)-binding domain"/>
    <property type="match status" value="1"/>
</dbReference>
<dbReference type="InterPro" id="IPR036188">
    <property type="entry name" value="FAD/NAD-bd_sf"/>
</dbReference>
<dbReference type="Proteomes" id="UP000663845">
    <property type="component" value="Unassembled WGS sequence"/>
</dbReference>
<organism evidence="4 6">
    <name type="scientific">Adineta steineri</name>
    <dbReference type="NCBI Taxonomy" id="433720"/>
    <lineage>
        <taxon>Eukaryota</taxon>
        <taxon>Metazoa</taxon>
        <taxon>Spiralia</taxon>
        <taxon>Gnathifera</taxon>
        <taxon>Rotifera</taxon>
        <taxon>Eurotatoria</taxon>
        <taxon>Bdelloidea</taxon>
        <taxon>Adinetida</taxon>
        <taxon>Adinetidae</taxon>
        <taxon>Adineta</taxon>
    </lineage>
</organism>
<protein>
    <recommendedName>
        <fullName evidence="3">FAD-binding domain-containing protein</fullName>
    </recommendedName>
</protein>
<dbReference type="InterPro" id="IPR050493">
    <property type="entry name" value="FAD-dep_Monooxygenase_BioMet"/>
</dbReference>